<proteinExistence type="predicted"/>
<evidence type="ECO:0000313" key="2">
    <source>
        <dbReference type="EMBL" id="KIS22012.1"/>
    </source>
</evidence>
<feature type="domain" description="Cyanophage baseplate Pam3 plug gp18" evidence="1">
    <location>
        <begin position="4"/>
        <end position="106"/>
    </location>
</feature>
<dbReference type="EMBL" id="JXSU01000008">
    <property type="protein sequence ID" value="KIS22012.1"/>
    <property type="molecule type" value="Genomic_DNA"/>
</dbReference>
<sequence length="108" mass="12403">MTVQIPLTPSPNQTFTSTIPVDGEKLKLFFFLRYNTEQKCWEMDLRDSDGEDLIHSLPLVCGLNLLEQYSYLNIGSAYIVKLNPNLMEDNPNEFNLGKDFVLVWGDTK</sequence>
<dbReference type="HOGENOM" id="CLU_174128_1_0_9"/>
<reference evidence="2 3" key="1">
    <citation type="submission" date="2014-06" db="EMBL/GenBank/DDBJ databases">
        <title>Genome characterization of distinct group I Clostridium botulinum lineages.</title>
        <authorList>
            <person name="Giordani F."/>
            <person name="Anselmo A."/>
            <person name="Fillo S."/>
            <person name="Palozzi A.M."/>
            <person name="Fortunato A."/>
            <person name="Gentile B."/>
            <person name="Ciammaruconi A."/>
            <person name="Anniballi F."/>
            <person name="De Medici D."/>
            <person name="Lista F."/>
        </authorList>
    </citation>
    <scope>NUCLEOTIDE SEQUENCE [LARGE SCALE GENOMIC DNA]</scope>
    <source>
        <strain evidence="2 3">B2 450</strain>
    </source>
</reference>
<evidence type="ECO:0000313" key="3">
    <source>
        <dbReference type="Proteomes" id="UP000032250"/>
    </source>
</evidence>
<dbReference type="Proteomes" id="UP000032250">
    <property type="component" value="Unassembled WGS sequence"/>
</dbReference>
<dbReference type="InterPro" id="IPR054252">
    <property type="entry name" value="Pam3_gp18"/>
</dbReference>
<comment type="caution">
    <text evidence="2">The sequence shown here is derived from an EMBL/GenBank/DDBJ whole genome shotgun (WGS) entry which is preliminary data.</text>
</comment>
<accession>A0A0D1BQ85</accession>
<dbReference type="Pfam" id="PF22479">
    <property type="entry name" value="Pam3_gp18"/>
    <property type="match status" value="1"/>
</dbReference>
<dbReference type="AlphaFoldDB" id="A0A0D1BQ85"/>
<protein>
    <recommendedName>
        <fullName evidence="1">Cyanophage baseplate Pam3 plug gp18 domain-containing protein</fullName>
    </recommendedName>
</protein>
<dbReference type="RefSeq" id="WP_043032486.1">
    <property type="nucleotide sequence ID" value="NZ_JXSU01000008.1"/>
</dbReference>
<name>A0A0D1BQ85_CLOBO</name>
<dbReference type="PATRIC" id="fig|1379739.3.peg.3613"/>
<organism evidence="2 3">
    <name type="scientific">Clostridium botulinum B2 450</name>
    <dbReference type="NCBI Taxonomy" id="1379739"/>
    <lineage>
        <taxon>Bacteria</taxon>
        <taxon>Bacillati</taxon>
        <taxon>Bacillota</taxon>
        <taxon>Clostridia</taxon>
        <taxon>Eubacteriales</taxon>
        <taxon>Clostridiaceae</taxon>
        <taxon>Clostridium</taxon>
    </lineage>
</organism>
<evidence type="ECO:0000259" key="1">
    <source>
        <dbReference type="Pfam" id="PF22479"/>
    </source>
</evidence>
<gene>
    <name evidence="2" type="ORF">N495_16100</name>
</gene>